<evidence type="ECO:0000256" key="4">
    <source>
        <dbReference type="ARBA" id="ARBA00023136"/>
    </source>
</evidence>
<dbReference type="InterPro" id="IPR002182">
    <property type="entry name" value="NB-ARC"/>
</dbReference>
<sequence>MHRRPGHGARTLLMLVHGLGGRRYSTWGRTPEFLFEDLVDVDIGLSDYSSGLRRWRRAASVDLARHAENLADTIRDLPYERFVLIGHSMGGLLCQAAVKDLLDSRVRDANGALVVERVAAVFLMATPQAGVRVPTPLARLTRDGRVLRVHSRFVTELQRRFNDQLTTDPARSDGFERILLPVYAATASADRWVDDLSARLGIPRQRIKTARGTHTSIIKPASRHDDVYQWLLGRILASLEPPALATVLSRSRPGHTSVLTAWRRYAIVDDDRLFGVKDKIATMVEAVDDSAGSWAVSIFGGGGIGKTALAFEVAKECVRRTSFSRVAWASAMNAAPSTHSDASEPATAYWRDVVRTIARQLDLRVHHDDLSAEELAERLSALPSGERLLTIVDNLESVEDATSAVQRLHEMGLGRPHKILVTTRWPLLTENSSLVTSFEATNLDFDSTMALIHYLGRGDSDLRAADTSKLESVYSVSRGNPFLVKLIIREYLTTHRSLDRVIHDLKQFSGEENRRTLGEQVYTTLYLRSVDALRRLCGSTNADLLMAAFISHESGHSFSQDDLARLSGLGSTAEFQYTLRAACQLSLVRAFDFKQRYAIHSLLYDFLLLILAGGKPY</sequence>
<dbReference type="PANTHER" id="PTHR48182">
    <property type="entry name" value="PROTEIN SERAC1"/>
    <property type="match status" value="1"/>
</dbReference>
<evidence type="ECO:0000256" key="3">
    <source>
        <dbReference type="ARBA" id="ARBA00022824"/>
    </source>
</evidence>
<dbReference type="InterPro" id="IPR029058">
    <property type="entry name" value="AB_hydrolase_fold"/>
</dbReference>
<dbReference type="GO" id="GO:0016020">
    <property type="term" value="C:membrane"/>
    <property type="evidence" value="ECO:0007669"/>
    <property type="project" value="UniProtKB-SubCell"/>
</dbReference>
<dbReference type="GO" id="GO:0043531">
    <property type="term" value="F:ADP binding"/>
    <property type="evidence" value="ECO:0007669"/>
    <property type="project" value="InterPro"/>
</dbReference>
<comment type="caution">
    <text evidence="7">The sequence shown here is derived from an EMBL/GenBank/DDBJ whole genome shotgun (WGS) entry which is preliminary data.</text>
</comment>
<protein>
    <submittedName>
        <fullName evidence="7">Alpha/beta fold hydrolase</fullName>
    </submittedName>
</protein>
<dbReference type="SUPFAM" id="SSF53474">
    <property type="entry name" value="alpha/beta-Hydrolases"/>
    <property type="match status" value="1"/>
</dbReference>
<dbReference type="Pfam" id="PF00931">
    <property type="entry name" value="NB-ARC"/>
    <property type="match status" value="1"/>
</dbReference>
<comment type="subcellular location">
    <subcellularLocation>
        <location evidence="1">Endoplasmic reticulum</location>
    </subcellularLocation>
    <subcellularLocation>
        <location evidence="2">Membrane</location>
    </subcellularLocation>
</comment>
<dbReference type="EMBL" id="RBAK01000001">
    <property type="protein sequence ID" value="RKN51218.1"/>
    <property type="molecule type" value="Genomic_DNA"/>
</dbReference>
<keyword evidence="3" id="KW-0256">Endoplasmic reticulum</keyword>
<evidence type="ECO:0000256" key="2">
    <source>
        <dbReference type="ARBA" id="ARBA00004370"/>
    </source>
</evidence>
<accession>A0A3A9ZSG7</accession>
<proteinExistence type="predicted"/>
<dbReference type="Gene3D" id="3.40.50.1820">
    <property type="entry name" value="alpha/beta hydrolase"/>
    <property type="match status" value="1"/>
</dbReference>
<name>A0A3A9ZSG7_9ACTN</name>
<evidence type="ECO:0000259" key="5">
    <source>
        <dbReference type="Pfam" id="PF00561"/>
    </source>
</evidence>
<dbReference type="SUPFAM" id="SSF52540">
    <property type="entry name" value="P-loop containing nucleoside triphosphate hydrolases"/>
    <property type="match status" value="1"/>
</dbReference>
<dbReference type="InterPro" id="IPR000073">
    <property type="entry name" value="AB_hydrolase_1"/>
</dbReference>
<dbReference type="InterPro" id="IPR027417">
    <property type="entry name" value="P-loop_NTPase"/>
</dbReference>
<evidence type="ECO:0000259" key="6">
    <source>
        <dbReference type="Pfam" id="PF00931"/>
    </source>
</evidence>
<gene>
    <name evidence="7" type="ORF">D7223_05835</name>
</gene>
<keyword evidence="8" id="KW-1185">Reference proteome</keyword>
<dbReference type="AlphaFoldDB" id="A0A3A9ZSG7"/>
<organism evidence="7 8">
    <name type="scientific">Micromonospora endolithica</name>
    <dbReference type="NCBI Taxonomy" id="230091"/>
    <lineage>
        <taxon>Bacteria</taxon>
        <taxon>Bacillati</taxon>
        <taxon>Actinomycetota</taxon>
        <taxon>Actinomycetes</taxon>
        <taxon>Micromonosporales</taxon>
        <taxon>Micromonosporaceae</taxon>
        <taxon>Micromonospora</taxon>
    </lineage>
</organism>
<dbReference type="InterPro" id="IPR052374">
    <property type="entry name" value="SERAC1"/>
</dbReference>
<evidence type="ECO:0000313" key="8">
    <source>
        <dbReference type="Proteomes" id="UP000281726"/>
    </source>
</evidence>
<dbReference type="Pfam" id="PF00561">
    <property type="entry name" value="Abhydrolase_1"/>
    <property type="match status" value="1"/>
</dbReference>
<keyword evidence="4" id="KW-0472">Membrane</keyword>
<reference evidence="7 8" key="1">
    <citation type="journal article" date="2004" name="Syst. Appl. Microbiol.">
        <title>Cryptoendolithic actinomycetes from antarctic sandstone rock samples: Micromonospora endolithica sp. nov. and two isolates related to Micromonospora coerulea Jensen 1932.</title>
        <authorList>
            <person name="Hirsch P."/>
            <person name="Mevs U."/>
            <person name="Kroppenstedt R.M."/>
            <person name="Schumann P."/>
            <person name="Stackebrandt E."/>
        </authorList>
    </citation>
    <scope>NUCLEOTIDE SEQUENCE [LARGE SCALE GENOMIC DNA]</scope>
    <source>
        <strain evidence="7 8">JCM 12677</strain>
    </source>
</reference>
<keyword evidence="7" id="KW-0378">Hydrolase</keyword>
<evidence type="ECO:0000256" key="1">
    <source>
        <dbReference type="ARBA" id="ARBA00004240"/>
    </source>
</evidence>
<feature type="domain" description="NB-ARC" evidence="6">
    <location>
        <begin position="286"/>
        <end position="439"/>
    </location>
</feature>
<dbReference type="PANTHER" id="PTHR48182:SF2">
    <property type="entry name" value="PROTEIN SERAC1"/>
    <property type="match status" value="1"/>
</dbReference>
<dbReference type="Proteomes" id="UP000281726">
    <property type="component" value="Unassembled WGS sequence"/>
</dbReference>
<dbReference type="GO" id="GO:0016787">
    <property type="term" value="F:hydrolase activity"/>
    <property type="evidence" value="ECO:0007669"/>
    <property type="project" value="UniProtKB-KW"/>
</dbReference>
<feature type="domain" description="AB hydrolase-1" evidence="5">
    <location>
        <begin position="12"/>
        <end position="129"/>
    </location>
</feature>
<evidence type="ECO:0000313" key="7">
    <source>
        <dbReference type="EMBL" id="RKN51218.1"/>
    </source>
</evidence>
<dbReference type="Gene3D" id="3.40.50.300">
    <property type="entry name" value="P-loop containing nucleotide triphosphate hydrolases"/>
    <property type="match status" value="1"/>
</dbReference>